<evidence type="ECO:0000313" key="3">
    <source>
        <dbReference type="EMBL" id="PCC40975.1"/>
    </source>
</evidence>
<keyword evidence="4" id="KW-1185">Reference proteome</keyword>
<feature type="transmembrane region" description="Helical" evidence="2">
    <location>
        <begin position="280"/>
        <end position="302"/>
    </location>
</feature>
<keyword evidence="2" id="KW-0812">Transmembrane</keyword>
<gene>
    <name evidence="3" type="ORF">CIK66_00795</name>
</gene>
<accession>A0A2A3YPF2</accession>
<keyword evidence="2" id="KW-1133">Transmembrane helix</keyword>
<dbReference type="EMBL" id="NRGR01000003">
    <property type="protein sequence ID" value="PCC40975.1"/>
    <property type="molecule type" value="Genomic_DNA"/>
</dbReference>
<dbReference type="OrthoDB" id="4790802at2"/>
<protein>
    <submittedName>
        <fullName evidence="3">Uncharacterized protein</fullName>
    </submittedName>
</protein>
<name>A0A2A3YPF2_9MICO</name>
<sequence>MTSPHSRALPPLTNLPAPRVLPRESPSLVPPDAIMVESKGLLRRRLLRRSWAPGLVILGLWYALLGLYVLGASPTFWFLSALVALGEPTYLRAATVQLGFSRSGLATAFGLLPLAGTVLSLAMMQLAPSAIAGMDPRRHLSERGFQREVATRITAILLAPPLLVLLALPLSVVLGLKQPWSALGAGPLMALTLGAGAIMLAWVLVRRTLAVPTLLGVPDAGEVETAGRLDRDPAVRLAAAKKVLAQDRRHLPPNPGTAARSGAFSPRGLLTALVRIARACLVWVAPTAVGLGWLLFGTADAINTFGGMLETNLVEIRSALRWPVLAVGLPLLGLVAVGLAFVPGLAVLAAEGQRAEVVDQRTYATWPERARVNPWEARVVTLTGVFSAVLGLLGLLTGTVLLVLLGETTPLVWSGLVAIALVLVPLLGVGATAAMRTGLRDVLYGPAGDYTRRETPYALIAPDIGTRTQRGQDPAVRAEMRRRLQAEGAAQGVALLDVDVAGERLWMDDSAPGTTDTAVREADLGRGRLPDFGGEGSPFTRGADGAGGSGGYGAGGYRAGDDAYFDGARSDGSRADESHRHPIPDSITGLREP</sequence>
<proteinExistence type="predicted"/>
<feature type="transmembrane region" description="Helical" evidence="2">
    <location>
        <begin position="182"/>
        <end position="205"/>
    </location>
</feature>
<feature type="transmembrane region" description="Helical" evidence="2">
    <location>
        <begin position="51"/>
        <end position="70"/>
    </location>
</feature>
<feature type="transmembrane region" description="Helical" evidence="2">
    <location>
        <begin position="108"/>
        <end position="132"/>
    </location>
</feature>
<organism evidence="3 4">
    <name type="scientific">Brachybacterium alimentarium</name>
    <dbReference type="NCBI Taxonomy" id="47845"/>
    <lineage>
        <taxon>Bacteria</taxon>
        <taxon>Bacillati</taxon>
        <taxon>Actinomycetota</taxon>
        <taxon>Actinomycetes</taxon>
        <taxon>Micrococcales</taxon>
        <taxon>Dermabacteraceae</taxon>
        <taxon>Brachybacterium</taxon>
    </lineage>
</organism>
<dbReference type="Proteomes" id="UP000218598">
    <property type="component" value="Unassembled WGS sequence"/>
</dbReference>
<evidence type="ECO:0000256" key="1">
    <source>
        <dbReference type="SAM" id="MobiDB-lite"/>
    </source>
</evidence>
<feature type="compositionally biased region" description="Basic and acidic residues" evidence="1">
    <location>
        <begin position="568"/>
        <end position="583"/>
    </location>
</feature>
<comment type="caution">
    <text evidence="3">The sequence shown here is derived from an EMBL/GenBank/DDBJ whole genome shotgun (WGS) entry which is preliminary data.</text>
</comment>
<feature type="transmembrane region" description="Helical" evidence="2">
    <location>
        <begin position="322"/>
        <end position="348"/>
    </location>
</feature>
<feature type="transmembrane region" description="Helical" evidence="2">
    <location>
        <begin position="411"/>
        <end position="434"/>
    </location>
</feature>
<feature type="compositionally biased region" description="Gly residues" evidence="1">
    <location>
        <begin position="544"/>
        <end position="558"/>
    </location>
</feature>
<feature type="transmembrane region" description="Helical" evidence="2">
    <location>
        <begin position="153"/>
        <end position="176"/>
    </location>
</feature>
<evidence type="ECO:0000313" key="4">
    <source>
        <dbReference type="Proteomes" id="UP000218598"/>
    </source>
</evidence>
<feature type="region of interest" description="Disordered" evidence="1">
    <location>
        <begin position="525"/>
        <end position="593"/>
    </location>
</feature>
<reference evidence="3 4" key="1">
    <citation type="journal article" date="2017" name="Elife">
        <title>Extensive horizontal gene transfer in cheese-associated bacteria.</title>
        <authorList>
            <person name="Bonham K.S."/>
            <person name="Wolfe B.E."/>
            <person name="Dutton R.J."/>
        </authorList>
    </citation>
    <scope>NUCLEOTIDE SEQUENCE [LARGE SCALE GENOMIC DNA]</scope>
    <source>
        <strain evidence="3 4">341_9</strain>
    </source>
</reference>
<evidence type="ECO:0000256" key="2">
    <source>
        <dbReference type="SAM" id="Phobius"/>
    </source>
</evidence>
<keyword evidence="2" id="KW-0472">Membrane</keyword>
<dbReference type="RefSeq" id="WP_096196245.1">
    <property type="nucleotide sequence ID" value="NZ_JBQQIN010000001.1"/>
</dbReference>
<dbReference type="AlphaFoldDB" id="A0A2A3YPF2"/>
<feature type="transmembrane region" description="Helical" evidence="2">
    <location>
        <begin position="379"/>
        <end position="405"/>
    </location>
</feature>